<protein>
    <submittedName>
        <fullName evidence="7">Butanol dehydrogenase</fullName>
    </submittedName>
</protein>
<dbReference type="GO" id="GO:0005829">
    <property type="term" value="C:cytosol"/>
    <property type="evidence" value="ECO:0007669"/>
    <property type="project" value="TreeGrafter"/>
</dbReference>
<dbReference type="GO" id="GO:1990362">
    <property type="term" value="F:butanol dehydrogenase (NAD+) activity"/>
    <property type="evidence" value="ECO:0007669"/>
    <property type="project" value="InterPro"/>
</dbReference>
<sequence>MQNFVFRNPTKLIFGKGQLEQLKTEIPQFGKKVLLVYGGGSIKRNGIYDNVISILKDINAEVFELTGVEPNPRVSTVKKGIQICKENGVEFILAVGGGSVIDCTKAIAAGSKYDGDVWDIVTKKTFANEALPFGTVLTLAATGSEMNAGSVITNWETNEKYGWGSPVTFPQFSILDPVHTTSVPKDQTIYGMVDIMSHVLEQYFHHGTNTELQDRYCEAVLKTVIETAPKLLSDLENYEHRETILYCGTMALNGILAMGVKGDWATHNIEHAVSAVHDIPHGGGLAILFPNWMKHVVEENVSRFKQFAIRVFNVETDGKTDREIALEGIQALRQFWTSIEAPVTLSDYAIGENEIDLMADKAMAYGEFGNFKKLNKDDVLSIYKASL</sequence>
<name>A0A9X0KDG4_BACCE</name>
<dbReference type="SUPFAM" id="SSF56796">
    <property type="entry name" value="Dehydroquinate synthase-like"/>
    <property type="match status" value="1"/>
</dbReference>
<keyword evidence="3" id="KW-0520">NAD</keyword>
<dbReference type="InterPro" id="IPR044731">
    <property type="entry name" value="BDH-like"/>
</dbReference>
<evidence type="ECO:0000313" key="8">
    <source>
        <dbReference type="Proteomes" id="UP000036243"/>
    </source>
</evidence>
<keyword evidence="2" id="KW-0560">Oxidoreductase</keyword>
<organism evidence="7 8">
    <name type="scientific">Bacillus cereus</name>
    <dbReference type="NCBI Taxonomy" id="1396"/>
    <lineage>
        <taxon>Bacteria</taxon>
        <taxon>Bacillati</taxon>
        <taxon>Bacillota</taxon>
        <taxon>Bacilli</taxon>
        <taxon>Bacillales</taxon>
        <taxon>Bacillaceae</taxon>
        <taxon>Bacillus</taxon>
        <taxon>Bacillus cereus group</taxon>
    </lineage>
</organism>
<dbReference type="Proteomes" id="UP000036243">
    <property type="component" value="Unassembled WGS sequence"/>
</dbReference>
<reference evidence="7 8" key="1">
    <citation type="submission" date="2015-02" db="EMBL/GenBank/DDBJ databases">
        <title>Evolution of B. cereus sensu lato: Distribution, horizontal transfer and duplication of chromosomal virulence genes.</title>
        <authorList>
            <person name="Boehm M.-E."/>
            <person name="Huptas C."/>
            <person name="Krey V.M."/>
            <person name="Scherer S."/>
        </authorList>
    </citation>
    <scope>NUCLEOTIDE SEQUENCE [LARGE SCALE GENOMIC DNA]</scope>
    <source>
        <strain evidence="7 8">#17</strain>
    </source>
</reference>
<dbReference type="InterPro" id="IPR001670">
    <property type="entry name" value="ADH_Fe/GldA"/>
</dbReference>
<dbReference type="GO" id="GO:1990002">
    <property type="term" value="F:methylglyoxal reductase (NADPH) (acetol producing) activity"/>
    <property type="evidence" value="ECO:0007669"/>
    <property type="project" value="TreeGrafter"/>
</dbReference>
<dbReference type="CDD" id="cd08187">
    <property type="entry name" value="BDH"/>
    <property type="match status" value="1"/>
</dbReference>
<dbReference type="FunFam" id="1.20.1090.10:FF:000009">
    <property type="entry name" value="NADH-dependent butanol dehydrogenase"/>
    <property type="match status" value="1"/>
</dbReference>
<dbReference type="PANTHER" id="PTHR43633">
    <property type="entry name" value="ALCOHOL DEHYDROGENASE YQHD"/>
    <property type="match status" value="1"/>
</dbReference>
<dbReference type="RefSeq" id="WP_025708990.1">
    <property type="nucleotide sequence ID" value="NZ_AZNI01000002.1"/>
</dbReference>
<evidence type="ECO:0000313" key="7">
    <source>
        <dbReference type="EMBL" id="KMP13598.1"/>
    </source>
</evidence>
<dbReference type="Gene3D" id="3.40.50.1970">
    <property type="match status" value="1"/>
</dbReference>
<evidence type="ECO:0000256" key="3">
    <source>
        <dbReference type="ARBA" id="ARBA00023027"/>
    </source>
</evidence>
<evidence type="ECO:0000256" key="2">
    <source>
        <dbReference type="ARBA" id="ARBA00023002"/>
    </source>
</evidence>
<dbReference type="Gene3D" id="1.20.1090.10">
    <property type="entry name" value="Dehydroquinate synthase-like - alpha domain"/>
    <property type="match status" value="1"/>
</dbReference>
<dbReference type="PROSITE" id="PS00060">
    <property type="entry name" value="ADH_IRON_2"/>
    <property type="match status" value="1"/>
</dbReference>
<evidence type="ECO:0000259" key="5">
    <source>
        <dbReference type="Pfam" id="PF00465"/>
    </source>
</evidence>
<dbReference type="PANTHER" id="PTHR43633:SF1">
    <property type="entry name" value="ALCOHOL DEHYDROGENASE YQHD"/>
    <property type="match status" value="1"/>
</dbReference>
<dbReference type="EMBL" id="JYFW01000039">
    <property type="protein sequence ID" value="KMP13598.1"/>
    <property type="molecule type" value="Genomic_DNA"/>
</dbReference>
<evidence type="ECO:0000259" key="6">
    <source>
        <dbReference type="Pfam" id="PF25137"/>
    </source>
</evidence>
<accession>A0A9X0KDG4</accession>
<dbReference type="AlphaFoldDB" id="A0A9X0KDG4"/>
<dbReference type="GO" id="GO:0046872">
    <property type="term" value="F:metal ion binding"/>
    <property type="evidence" value="ECO:0007669"/>
    <property type="project" value="InterPro"/>
</dbReference>
<comment type="caution">
    <text evidence="7">The sequence shown here is derived from an EMBL/GenBank/DDBJ whole genome shotgun (WGS) entry which is preliminary data.</text>
</comment>
<comment type="pathway">
    <text evidence="4">Alcohol metabolism; butanol biosynthesis.</text>
</comment>
<dbReference type="Pfam" id="PF00465">
    <property type="entry name" value="Fe-ADH"/>
    <property type="match status" value="1"/>
</dbReference>
<dbReference type="InterPro" id="IPR018211">
    <property type="entry name" value="ADH_Fe_CS"/>
</dbReference>
<feature type="domain" description="Alcohol dehydrogenase iron-type/glycerol dehydrogenase GldA" evidence="5">
    <location>
        <begin position="9"/>
        <end position="177"/>
    </location>
</feature>
<gene>
    <name evidence="7" type="ORF">TQ94_20305</name>
</gene>
<dbReference type="PROSITE" id="PS00913">
    <property type="entry name" value="ADH_IRON_1"/>
    <property type="match status" value="1"/>
</dbReference>
<comment type="similarity">
    <text evidence="1">Belongs to the iron-containing alcohol dehydrogenase family.</text>
</comment>
<dbReference type="InterPro" id="IPR056798">
    <property type="entry name" value="ADH_Fe_C"/>
</dbReference>
<feature type="domain" description="Fe-containing alcohol dehydrogenase-like C-terminal" evidence="6">
    <location>
        <begin position="188"/>
        <end position="386"/>
    </location>
</feature>
<proteinExistence type="inferred from homology"/>
<dbReference type="Pfam" id="PF25137">
    <property type="entry name" value="ADH_Fe_C"/>
    <property type="match status" value="1"/>
</dbReference>
<dbReference type="GO" id="GO:0008106">
    <property type="term" value="F:alcohol dehydrogenase (NADP+) activity"/>
    <property type="evidence" value="ECO:0007669"/>
    <property type="project" value="TreeGrafter"/>
</dbReference>
<evidence type="ECO:0000256" key="4">
    <source>
        <dbReference type="ARBA" id="ARBA00060530"/>
    </source>
</evidence>
<dbReference type="FunFam" id="3.40.50.1970:FF:000003">
    <property type="entry name" value="Alcohol dehydrogenase, iron-containing"/>
    <property type="match status" value="1"/>
</dbReference>
<evidence type="ECO:0000256" key="1">
    <source>
        <dbReference type="ARBA" id="ARBA00007358"/>
    </source>
</evidence>